<keyword evidence="4" id="KW-1185">Reference proteome</keyword>
<dbReference type="STRING" id="1314782.A0A165UQW0"/>
<evidence type="ECO:0000313" key="4">
    <source>
        <dbReference type="Proteomes" id="UP000076761"/>
    </source>
</evidence>
<evidence type="ECO:0000256" key="2">
    <source>
        <dbReference type="SAM" id="MobiDB-lite"/>
    </source>
</evidence>
<feature type="region of interest" description="Disordered" evidence="2">
    <location>
        <begin position="389"/>
        <end position="432"/>
    </location>
</feature>
<dbReference type="PANTHER" id="PTHR40130">
    <property type="entry name" value="EXPRESSED PROTEIN"/>
    <property type="match status" value="1"/>
</dbReference>
<keyword evidence="1" id="KW-0175">Coiled coil</keyword>
<evidence type="ECO:0000256" key="1">
    <source>
        <dbReference type="SAM" id="Coils"/>
    </source>
</evidence>
<feature type="compositionally biased region" description="Polar residues" evidence="2">
    <location>
        <begin position="102"/>
        <end position="121"/>
    </location>
</feature>
<feature type="region of interest" description="Disordered" evidence="2">
    <location>
        <begin position="170"/>
        <end position="198"/>
    </location>
</feature>
<evidence type="ECO:0000313" key="3">
    <source>
        <dbReference type="EMBL" id="KZT28560.1"/>
    </source>
</evidence>
<protein>
    <submittedName>
        <fullName evidence="3">Uncharacterized protein</fullName>
    </submittedName>
</protein>
<sequence length="432" mass="47889">MSSAESPLNAAHEHAENAHNYTTQGLLLPAAEEHYSAAQGFQACVEQSSDENTKRTLRMLYNDHLKAGKELQRKIAKLREEGKDPAQPQKSSPPRSAALSIPRSTASPPPHSQTRMSDSQATVDESFMLLGQRSDPGDAFNHFWKIMEGMLDNLSQPVAFAAAPLGPFTPAGPARRNGLGREGSSGSDTDLEIPRPSRNSRKYGLVATGFPQKSIMESAVVDLRQELEEVHADGLDELSESFCLIPSSKEPSLNALKQENASLKADVEEMQRRLATTEKMMKARIDQDQRLRDSIVLARKEAQRAMGASHVLQRTGALTSDLSVLNLNAPPVPPPMPGTLNLGRDGRDREPQLLRRVRELEEETRLLRAENEKQKALIVKFRDRWEKLKESAKRKKGAKAAAESEAAAIRDRIDEEPEAEQEQDEQMNKQSP</sequence>
<dbReference type="OrthoDB" id="3197614at2759"/>
<name>A0A165UQW0_9AGAM</name>
<organism evidence="3 4">
    <name type="scientific">Neolentinus lepideus HHB14362 ss-1</name>
    <dbReference type="NCBI Taxonomy" id="1314782"/>
    <lineage>
        <taxon>Eukaryota</taxon>
        <taxon>Fungi</taxon>
        <taxon>Dikarya</taxon>
        <taxon>Basidiomycota</taxon>
        <taxon>Agaricomycotina</taxon>
        <taxon>Agaricomycetes</taxon>
        <taxon>Gloeophyllales</taxon>
        <taxon>Gloeophyllaceae</taxon>
        <taxon>Neolentinus</taxon>
    </lineage>
</organism>
<feature type="region of interest" description="Disordered" evidence="2">
    <location>
        <begin position="1"/>
        <end position="23"/>
    </location>
</feature>
<feature type="region of interest" description="Disordered" evidence="2">
    <location>
        <begin position="328"/>
        <end position="348"/>
    </location>
</feature>
<reference evidence="3 4" key="1">
    <citation type="journal article" date="2016" name="Mol. Biol. Evol.">
        <title>Comparative Genomics of Early-Diverging Mushroom-Forming Fungi Provides Insights into the Origins of Lignocellulose Decay Capabilities.</title>
        <authorList>
            <person name="Nagy L.G."/>
            <person name="Riley R."/>
            <person name="Tritt A."/>
            <person name="Adam C."/>
            <person name="Daum C."/>
            <person name="Floudas D."/>
            <person name="Sun H."/>
            <person name="Yadav J.S."/>
            <person name="Pangilinan J."/>
            <person name="Larsson K.H."/>
            <person name="Matsuura K."/>
            <person name="Barry K."/>
            <person name="Labutti K."/>
            <person name="Kuo R."/>
            <person name="Ohm R.A."/>
            <person name="Bhattacharya S.S."/>
            <person name="Shirouzu T."/>
            <person name="Yoshinaga Y."/>
            <person name="Martin F.M."/>
            <person name="Grigoriev I.V."/>
            <person name="Hibbett D.S."/>
        </authorList>
    </citation>
    <scope>NUCLEOTIDE SEQUENCE [LARGE SCALE GENOMIC DNA]</scope>
    <source>
        <strain evidence="3 4">HHB14362 ss-1</strain>
    </source>
</reference>
<gene>
    <name evidence="3" type="ORF">NEOLEDRAFT_1228353</name>
</gene>
<feature type="compositionally biased region" description="Acidic residues" evidence="2">
    <location>
        <begin position="414"/>
        <end position="425"/>
    </location>
</feature>
<feature type="region of interest" description="Disordered" evidence="2">
    <location>
        <begin position="79"/>
        <end position="121"/>
    </location>
</feature>
<accession>A0A165UQW0</accession>
<dbReference type="AlphaFoldDB" id="A0A165UQW0"/>
<dbReference type="Proteomes" id="UP000076761">
    <property type="component" value="Unassembled WGS sequence"/>
</dbReference>
<dbReference type="InParanoid" id="A0A165UQW0"/>
<dbReference type="Gene3D" id="1.20.58.80">
    <property type="entry name" value="Phosphotransferase system, lactose/cellobiose-type IIA subunit"/>
    <property type="match status" value="1"/>
</dbReference>
<feature type="coiled-coil region" evidence="1">
    <location>
        <begin position="253"/>
        <end position="280"/>
    </location>
</feature>
<dbReference type="PANTHER" id="PTHR40130:SF1">
    <property type="entry name" value="SPINDLE POLE BODY-ASSOCIATED PROTEIN CUT12 DOMAIN-CONTAINING PROTEIN"/>
    <property type="match status" value="1"/>
</dbReference>
<dbReference type="EMBL" id="KV425557">
    <property type="protein sequence ID" value="KZT28560.1"/>
    <property type="molecule type" value="Genomic_DNA"/>
</dbReference>
<proteinExistence type="predicted"/>